<evidence type="ECO:0000256" key="5">
    <source>
        <dbReference type="ARBA" id="ARBA00023002"/>
    </source>
</evidence>
<dbReference type="InterPro" id="IPR052161">
    <property type="entry name" value="Mycobact_Acyl-CoA_DH"/>
</dbReference>
<reference evidence="11" key="1">
    <citation type="journal article" date="2019" name="Int. J. Syst. Evol. Microbiol.">
        <title>The Global Catalogue of Microorganisms (GCM) 10K type strain sequencing project: providing services to taxonomists for standard genome sequencing and annotation.</title>
        <authorList>
            <consortium name="The Broad Institute Genomics Platform"/>
            <consortium name="The Broad Institute Genome Sequencing Center for Infectious Disease"/>
            <person name="Wu L."/>
            <person name="Ma J."/>
        </authorList>
    </citation>
    <scope>NUCLEOTIDE SEQUENCE [LARGE SCALE GENOMIC DNA]</scope>
    <source>
        <strain evidence="11">JCM 14234</strain>
    </source>
</reference>
<dbReference type="Pfam" id="PF02770">
    <property type="entry name" value="Acyl-CoA_dh_M"/>
    <property type="match status" value="1"/>
</dbReference>
<accession>A0ABP6L4K4</accession>
<feature type="domain" description="Acyl-CoA dehydrogenase/oxidase C-terminal" evidence="7">
    <location>
        <begin position="246"/>
        <end position="390"/>
    </location>
</feature>
<dbReference type="SUPFAM" id="SSF47203">
    <property type="entry name" value="Acyl-CoA dehydrogenase C-terminal domain-like"/>
    <property type="match status" value="1"/>
</dbReference>
<dbReference type="InterPro" id="IPR037069">
    <property type="entry name" value="AcylCoA_DH/ox_N_sf"/>
</dbReference>
<keyword evidence="11" id="KW-1185">Reference proteome</keyword>
<feature type="domain" description="Acyl-CoA oxidase/dehydrogenase middle" evidence="8">
    <location>
        <begin position="125"/>
        <end position="227"/>
    </location>
</feature>
<dbReference type="Gene3D" id="1.20.140.10">
    <property type="entry name" value="Butyryl-CoA Dehydrogenase, subunit A, domain 3"/>
    <property type="match status" value="1"/>
</dbReference>
<feature type="domain" description="Acyl-CoA dehydrogenase/oxidase N-terminal" evidence="9">
    <location>
        <begin position="7"/>
        <end position="119"/>
    </location>
</feature>
<dbReference type="Proteomes" id="UP001501035">
    <property type="component" value="Unassembled WGS sequence"/>
</dbReference>
<comment type="similarity">
    <text evidence="2 6">Belongs to the acyl-CoA dehydrogenase family.</text>
</comment>
<dbReference type="PANTHER" id="PTHR43292">
    <property type="entry name" value="ACYL-COA DEHYDROGENASE"/>
    <property type="match status" value="1"/>
</dbReference>
<name>A0ABP6L4K4_9ACTN</name>
<comment type="cofactor">
    <cofactor evidence="1 6">
        <name>FAD</name>
        <dbReference type="ChEBI" id="CHEBI:57692"/>
    </cofactor>
</comment>
<dbReference type="Pfam" id="PF00441">
    <property type="entry name" value="Acyl-CoA_dh_1"/>
    <property type="match status" value="1"/>
</dbReference>
<keyword evidence="5 6" id="KW-0560">Oxidoreductase</keyword>
<dbReference type="Gene3D" id="2.40.110.10">
    <property type="entry name" value="Butyryl-CoA Dehydrogenase, subunit A, domain 2"/>
    <property type="match status" value="1"/>
</dbReference>
<dbReference type="SUPFAM" id="SSF56645">
    <property type="entry name" value="Acyl-CoA dehydrogenase NM domain-like"/>
    <property type="match status" value="1"/>
</dbReference>
<dbReference type="Pfam" id="PF02771">
    <property type="entry name" value="Acyl-CoA_dh_N"/>
    <property type="match status" value="1"/>
</dbReference>
<dbReference type="PANTHER" id="PTHR43292:SF3">
    <property type="entry name" value="ACYL-COA DEHYDROGENASE FADE29"/>
    <property type="match status" value="1"/>
</dbReference>
<keyword evidence="4 6" id="KW-0274">FAD</keyword>
<evidence type="ECO:0000259" key="9">
    <source>
        <dbReference type="Pfam" id="PF02771"/>
    </source>
</evidence>
<dbReference type="InterPro" id="IPR046373">
    <property type="entry name" value="Acyl-CoA_Oxase/DH_mid-dom_sf"/>
</dbReference>
<evidence type="ECO:0000313" key="10">
    <source>
        <dbReference type="EMBL" id="GAA3029789.1"/>
    </source>
</evidence>
<protein>
    <submittedName>
        <fullName evidence="10">Acyl-CoA dehydrogenase family protein</fullName>
    </submittedName>
</protein>
<dbReference type="InterPro" id="IPR006091">
    <property type="entry name" value="Acyl-CoA_Oxase/DH_mid-dom"/>
</dbReference>
<keyword evidence="3 6" id="KW-0285">Flavoprotein</keyword>
<dbReference type="InterPro" id="IPR013786">
    <property type="entry name" value="AcylCoA_DH/ox_N"/>
</dbReference>
<gene>
    <name evidence="10" type="ORF">GCM10010528_09120</name>
</gene>
<evidence type="ECO:0000256" key="2">
    <source>
        <dbReference type="ARBA" id="ARBA00009347"/>
    </source>
</evidence>
<evidence type="ECO:0000256" key="3">
    <source>
        <dbReference type="ARBA" id="ARBA00022630"/>
    </source>
</evidence>
<dbReference type="Gene3D" id="1.10.540.10">
    <property type="entry name" value="Acyl-CoA dehydrogenase/oxidase, N-terminal domain"/>
    <property type="match status" value="1"/>
</dbReference>
<evidence type="ECO:0000259" key="7">
    <source>
        <dbReference type="Pfam" id="PF00441"/>
    </source>
</evidence>
<evidence type="ECO:0000256" key="1">
    <source>
        <dbReference type="ARBA" id="ARBA00001974"/>
    </source>
</evidence>
<evidence type="ECO:0000256" key="4">
    <source>
        <dbReference type="ARBA" id="ARBA00022827"/>
    </source>
</evidence>
<dbReference type="InterPro" id="IPR036250">
    <property type="entry name" value="AcylCo_DH-like_C"/>
</dbReference>
<evidence type="ECO:0000259" key="8">
    <source>
        <dbReference type="Pfam" id="PF02770"/>
    </source>
</evidence>
<evidence type="ECO:0000256" key="6">
    <source>
        <dbReference type="RuleBase" id="RU362125"/>
    </source>
</evidence>
<dbReference type="InterPro" id="IPR009075">
    <property type="entry name" value="AcylCo_DH/oxidase_C"/>
</dbReference>
<organism evidence="10 11">
    <name type="scientific">Gordonia defluvii</name>
    <dbReference type="NCBI Taxonomy" id="283718"/>
    <lineage>
        <taxon>Bacteria</taxon>
        <taxon>Bacillati</taxon>
        <taxon>Actinomycetota</taxon>
        <taxon>Actinomycetes</taxon>
        <taxon>Mycobacteriales</taxon>
        <taxon>Gordoniaceae</taxon>
        <taxon>Gordonia</taxon>
    </lineage>
</organism>
<dbReference type="EMBL" id="BAAAVS010000017">
    <property type="protein sequence ID" value="GAA3029789.1"/>
    <property type="molecule type" value="Genomic_DNA"/>
</dbReference>
<comment type="caution">
    <text evidence="10">The sequence shown here is derived from an EMBL/GenBank/DDBJ whole genome shotgun (WGS) entry which is preliminary data.</text>
</comment>
<dbReference type="RefSeq" id="WP_290707589.1">
    <property type="nucleotide sequence ID" value="NZ_BAAAVS010000017.1"/>
</dbReference>
<proteinExistence type="inferred from homology"/>
<evidence type="ECO:0000313" key="11">
    <source>
        <dbReference type="Proteomes" id="UP001501035"/>
    </source>
</evidence>
<dbReference type="InterPro" id="IPR009100">
    <property type="entry name" value="AcylCoA_DH/oxidase_NM_dom_sf"/>
</dbReference>
<sequence length="397" mass="43493">MDLLLDDDAQAFRAEVRSWLADHVPAQPLPSMDTAEGFEAHRAWEAEMAADAMSVVSWPAEYGGRDVPLLHWVIFEEEYYRSGAPGRVSQNGIFLLAPTLFEHASKAQLDRIMPRMARADDIWGQAWSEPEAGSDLASLRSTATRTDGGWLLNGQKTWSSRSSFADWGFGLFRSDRDAPAAESGATRSRHRDITYFMFDLRSPGVTVRPIAQLDGEPGFAELFLEDVFVPDDPADPANSGVIGEVNNGWKVAMSTAANERGLSLRSPGRFLATTDRLLALWREHGAQQPATAATDKGVVDAWIGARAYELSTYATVSRLAAGGQLGMESSINKVFWSQWDIAAHETALELQGADAELADAWTDGYLFSLSGPIYAGTNEIQRNVIAERLLGLPRGDR</sequence>